<dbReference type="InterPro" id="IPR002197">
    <property type="entry name" value="HTH_Fis"/>
</dbReference>
<dbReference type="PANTHER" id="PTHR32071:SF57">
    <property type="entry name" value="C4-DICARBOXYLATE TRANSPORT TRANSCRIPTIONAL REGULATORY PROTEIN DCTD"/>
    <property type="match status" value="1"/>
</dbReference>
<keyword evidence="7" id="KW-1185">Reference proteome</keyword>
<evidence type="ECO:0000256" key="2">
    <source>
        <dbReference type="ARBA" id="ARBA00022840"/>
    </source>
</evidence>
<dbReference type="Gene3D" id="1.10.10.60">
    <property type="entry name" value="Homeodomain-like"/>
    <property type="match status" value="1"/>
</dbReference>
<dbReference type="GO" id="GO:0005524">
    <property type="term" value="F:ATP binding"/>
    <property type="evidence" value="ECO:0007669"/>
    <property type="project" value="UniProtKB-KW"/>
</dbReference>
<dbReference type="Gene3D" id="3.40.50.300">
    <property type="entry name" value="P-loop containing nucleotide triphosphate hydrolases"/>
    <property type="match status" value="1"/>
</dbReference>
<dbReference type="CDD" id="cd00009">
    <property type="entry name" value="AAA"/>
    <property type="match status" value="1"/>
</dbReference>
<keyword evidence="1" id="KW-0547">Nucleotide-binding</keyword>
<dbReference type="GO" id="GO:0043565">
    <property type="term" value="F:sequence-specific DNA binding"/>
    <property type="evidence" value="ECO:0007669"/>
    <property type="project" value="InterPro"/>
</dbReference>
<dbReference type="Pfam" id="PF25601">
    <property type="entry name" value="AAA_lid_14"/>
    <property type="match status" value="1"/>
</dbReference>
<organism evidence="6 7">
    <name type="scientific">Bacillus benzoevorans</name>
    <dbReference type="NCBI Taxonomy" id="1456"/>
    <lineage>
        <taxon>Bacteria</taxon>
        <taxon>Bacillati</taxon>
        <taxon>Bacillota</taxon>
        <taxon>Bacilli</taxon>
        <taxon>Bacillales</taxon>
        <taxon>Bacillaceae</taxon>
        <taxon>Bacillus</taxon>
    </lineage>
</organism>
<dbReference type="Gene3D" id="1.10.8.60">
    <property type="match status" value="1"/>
</dbReference>
<dbReference type="InterPro" id="IPR025944">
    <property type="entry name" value="Sigma_54_int_dom_CS"/>
</dbReference>
<dbReference type="AlphaFoldDB" id="A0A7X0LVC6"/>
<evidence type="ECO:0000256" key="1">
    <source>
        <dbReference type="ARBA" id="ARBA00022741"/>
    </source>
</evidence>
<dbReference type="PRINTS" id="PR01590">
    <property type="entry name" value="HTHFIS"/>
</dbReference>
<sequence length="435" mass="49341">MGRAIDLIEDWGYLEVDEGGRLTDMSPDFCENFSINKKDCIGGSIHDIIEGMYGRKRKKVFFGAIAGINCIIRVTKKGYRDVYRVIVRDGDIEHHEMVSFMHSIDIAKMNKKRPHQNKYSFDEIIGNSPAMQEAKELATRIATSNSTVLLTGKSGTGKELFAQAIHGMSTRKNNPFVAVNCAAIPGELFESELFGYEPGAFSGAKKEGKPGKIELAMNGTLFLDEISELPYEAQGKLLRVLQEKEVERVGGTASKHVDIRIIAATNRDLGKLVEEGKFRQDLFYRLYVFDLTIPSLRERKEDILLLAYYFIDYFNGRFDLEVKYIDSGLQDWLLNYEWPGNIRELKAFIERGMNIVEGDTLSMRDIYFAPPQVSAKPTERKLKALQSLEDEVKHAEINAIQRALEESDGDRSIAAQKLKIHIASLYRKIAKYNLK</sequence>
<reference evidence="6 7" key="1">
    <citation type="submission" date="2020-08" db="EMBL/GenBank/DDBJ databases">
        <title>Genomic Encyclopedia of Type Strains, Phase IV (KMG-IV): sequencing the most valuable type-strain genomes for metagenomic binning, comparative biology and taxonomic classification.</title>
        <authorList>
            <person name="Goeker M."/>
        </authorList>
    </citation>
    <scope>NUCLEOTIDE SEQUENCE [LARGE SCALE GENOMIC DNA]</scope>
    <source>
        <strain evidence="6 7">DSM 5391</strain>
    </source>
</reference>
<dbReference type="SUPFAM" id="SSF52540">
    <property type="entry name" value="P-loop containing nucleoside triphosphate hydrolases"/>
    <property type="match status" value="1"/>
</dbReference>
<dbReference type="SUPFAM" id="SSF46689">
    <property type="entry name" value="Homeodomain-like"/>
    <property type="match status" value="1"/>
</dbReference>
<comment type="caution">
    <text evidence="6">The sequence shown here is derived from an EMBL/GenBank/DDBJ whole genome shotgun (WGS) entry which is preliminary data.</text>
</comment>
<dbReference type="Pfam" id="PF02954">
    <property type="entry name" value="HTH_8"/>
    <property type="match status" value="1"/>
</dbReference>
<dbReference type="SMART" id="SM00382">
    <property type="entry name" value="AAA"/>
    <property type="match status" value="1"/>
</dbReference>
<dbReference type="Pfam" id="PF00158">
    <property type="entry name" value="Sigma54_activat"/>
    <property type="match status" value="1"/>
</dbReference>
<dbReference type="GO" id="GO:0006355">
    <property type="term" value="P:regulation of DNA-templated transcription"/>
    <property type="evidence" value="ECO:0007669"/>
    <property type="project" value="InterPro"/>
</dbReference>
<evidence type="ECO:0000313" key="7">
    <source>
        <dbReference type="Proteomes" id="UP000531594"/>
    </source>
</evidence>
<dbReference type="EMBL" id="JACHGK010000002">
    <property type="protein sequence ID" value="MBB6444432.1"/>
    <property type="molecule type" value="Genomic_DNA"/>
</dbReference>
<dbReference type="Proteomes" id="UP000531594">
    <property type="component" value="Unassembled WGS sequence"/>
</dbReference>
<dbReference type="InterPro" id="IPR027417">
    <property type="entry name" value="P-loop_NTPase"/>
</dbReference>
<dbReference type="InterPro" id="IPR058031">
    <property type="entry name" value="AAA_lid_NorR"/>
</dbReference>
<accession>A0A7X0LVC6</accession>
<keyword evidence="4" id="KW-0804">Transcription</keyword>
<proteinExistence type="predicted"/>
<keyword evidence="3" id="KW-0805">Transcription regulation</keyword>
<evidence type="ECO:0000259" key="5">
    <source>
        <dbReference type="PROSITE" id="PS50045"/>
    </source>
</evidence>
<evidence type="ECO:0000256" key="4">
    <source>
        <dbReference type="ARBA" id="ARBA00023163"/>
    </source>
</evidence>
<dbReference type="InterPro" id="IPR003593">
    <property type="entry name" value="AAA+_ATPase"/>
</dbReference>
<dbReference type="FunFam" id="3.40.50.300:FF:000006">
    <property type="entry name" value="DNA-binding transcriptional regulator NtrC"/>
    <property type="match status" value="1"/>
</dbReference>
<gene>
    <name evidence="6" type="ORF">HNR53_001040</name>
</gene>
<dbReference type="PROSITE" id="PS50045">
    <property type="entry name" value="SIGMA54_INTERACT_4"/>
    <property type="match status" value="1"/>
</dbReference>
<name>A0A7X0LVC6_9BACI</name>
<protein>
    <submittedName>
        <fullName evidence="6">Transcriptional regulator with PAS, ATPase and Fis domain</fullName>
    </submittedName>
</protein>
<evidence type="ECO:0000313" key="6">
    <source>
        <dbReference type="EMBL" id="MBB6444432.1"/>
    </source>
</evidence>
<dbReference type="PANTHER" id="PTHR32071">
    <property type="entry name" value="TRANSCRIPTIONAL REGULATORY PROTEIN"/>
    <property type="match status" value="1"/>
</dbReference>
<dbReference type="RefSeq" id="WP_184523472.1">
    <property type="nucleotide sequence ID" value="NZ_JACHGK010000002.1"/>
</dbReference>
<dbReference type="InterPro" id="IPR009057">
    <property type="entry name" value="Homeodomain-like_sf"/>
</dbReference>
<keyword evidence="2" id="KW-0067">ATP-binding</keyword>
<dbReference type="InterPro" id="IPR002078">
    <property type="entry name" value="Sigma_54_int"/>
</dbReference>
<evidence type="ECO:0000256" key="3">
    <source>
        <dbReference type="ARBA" id="ARBA00023015"/>
    </source>
</evidence>
<dbReference type="PROSITE" id="PS00688">
    <property type="entry name" value="SIGMA54_INTERACT_3"/>
    <property type="match status" value="1"/>
</dbReference>
<feature type="domain" description="Sigma-54 factor interaction" evidence="5">
    <location>
        <begin position="124"/>
        <end position="354"/>
    </location>
</feature>